<keyword evidence="1" id="KW-0812">Transmembrane</keyword>
<organism evidence="2 3">
    <name type="scientific">Aduncisulcus paluster</name>
    <dbReference type="NCBI Taxonomy" id="2918883"/>
    <lineage>
        <taxon>Eukaryota</taxon>
        <taxon>Metamonada</taxon>
        <taxon>Carpediemonas-like organisms</taxon>
        <taxon>Aduncisulcus</taxon>
    </lineage>
</organism>
<proteinExistence type="predicted"/>
<name>A0ABQ5JX05_9EUKA</name>
<accession>A0ABQ5JX05</accession>
<comment type="caution">
    <text evidence="2">The sequence shown here is derived from an EMBL/GenBank/DDBJ whole genome shotgun (WGS) entry which is preliminary data.</text>
</comment>
<feature type="transmembrane region" description="Helical" evidence="1">
    <location>
        <begin position="12"/>
        <end position="29"/>
    </location>
</feature>
<reference evidence="2" key="1">
    <citation type="submission" date="2022-03" db="EMBL/GenBank/DDBJ databases">
        <title>Draft genome sequence of Aduncisulcus paluster, a free-living microaerophilic Fornicata.</title>
        <authorList>
            <person name="Yuyama I."/>
            <person name="Kume K."/>
            <person name="Tamura T."/>
            <person name="Inagaki Y."/>
            <person name="Hashimoto T."/>
        </authorList>
    </citation>
    <scope>NUCLEOTIDE SEQUENCE</scope>
    <source>
        <strain evidence="2">NY0171</strain>
    </source>
</reference>
<sequence length="47" mass="5362">MDFADALDDRVPYLVMPLAIIAASIANPGERSCVREMRSHEDKWLEE</sequence>
<evidence type="ECO:0000313" key="2">
    <source>
        <dbReference type="EMBL" id="GKT19698.1"/>
    </source>
</evidence>
<dbReference type="EMBL" id="BQXS01006391">
    <property type="protein sequence ID" value="GKT19698.1"/>
    <property type="molecule type" value="Genomic_DNA"/>
</dbReference>
<keyword evidence="1" id="KW-1133">Transmembrane helix</keyword>
<keyword evidence="1" id="KW-0472">Membrane</keyword>
<keyword evidence="3" id="KW-1185">Reference proteome</keyword>
<evidence type="ECO:0000313" key="3">
    <source>
        <dbReference type="Proteomes" id="UP001057375"/>
    </source>
</evidence>
<evidence type="ECO:0000256" key="1">
    <source>
        <dbReference type="SAM" id="Phobius"/>
    </source>
</evidence>
<protein>
    <submittedName>
        <fullName evidence="2">Uncharacterized protein</fullName>
    </submittedName>
</protein>
<feature type="non-terminal residue" evidence="2">
    <location>
        <position position="47"/>
    </location>
</feature>
<dbReference type="Proteomes" id="UP001057375">
    <property type="component" value="Unassembled WGS sequence"/>
</dbReference>
<gene>
    <name evidence="2" type="ORF">ADUPG1_004338</name>
</gene>